<evidence type="ECO:0000256" key="1">
    <source>
        <dbReference type="ARBA" id="ARBA00023015"/>
    </source>
</evidence>
<keyword evidence="1 5" id="KW-0805">Transcription regulation</keyword>
<evidence type="ECO:0000256" key="3">
    <source>
        <dbReference type="ARBA" id="ARBA00023125"/>
    </source>
</evidence>
<dbReference type="Gene3D" id="1.20.140.160">
    <property type="match status" value="1"/>
</dbReference>
<evidence type="ECO:0000256" key="2">
    <source>
        <dbReference type="ARBA" id="ARBA00023082"/>
    </source>
</evidence>
<dbReference type="InterPro" id="IPR000943">
    <property type="entry name" value="RNA_pol_sigma70"/>
</dbReference>
<dbReference type="GO" id="GO:0003677">
    <property type="term" value="F:DNA binding"/>
    <property type="evidence" value="ECO:0007669"/>
    <property type="project" value="UniProtKB-KW"/>
</dbReference>
<dbReference type="AlphaFoldDB" id="A0A4Z0D3J5"/>
<sequence>MSQTYLNNKDDLIIKYIPLVNKIVSRIEINDNALDYEDLVSVGIIGLMDAIDKFDNTKNVPFEAYATIRIRGAIIDELRKSGKVSRDRIYKLNEYYAAKEKLEKELNRTPEEQEIIKELNLETKELSKIYETLHYLSNVSLESVIYTKSGEEFNFIDTLKDDKEKSPEEKYIDKERKKELKKAIEKLNEREQQILSLYYVEELTLKEIAYVLDISIARVSQIHGKILLKLNSSIKDLMEDEDV</sequence>
<keyword evidence="3 5" id="KW-0238">DNA-binding</keyword>
<gene>
    <name evidence="8" type="ORF">E4100_06650</name>
</gene>
<evidence type="ECO:0000259" key="6">
    <source>
        <dbReference type="PROSITE" id="PS00715"/>
    </source>
</evidence>
<evidence type="ECO:0000313" key="8">
    <source>
        <dbReference type="EMBL" id="TFZ39938.1"/>
    </source>
</evidence>
<keyword evidence="9" id="KW-1185">Reference proteome</keyword>
<dbReference type="InterPro" id="IPR012845">
    <property type="entry name" value="RNA_pol_sigma_FliA_WhiG"/>
</dbReference>
<dbReference type="InterPro" id="IPR013324">
    <property type="entry name" value="RNA_pol_sigma_r3/r4-like"/>
</dbReference>
<evidence type="ECO:0000313" key="9">
    <source>
        <dbReference type="Proteomes" id="UP000298381"/>
    </source>
</evidence>
<dbReference type="PROSITE" id="PS00716">
    <property type="entry name" value="SIGMA70_2"/>
    <property type="match status" value="1"/>
</dbReference>
<dbReference type="NCBIfam" id="TIGR02479">
    <property type="entry name" value="FliA_WhiG"/>
    <property type="match status" value="1"/>
</dbReference>
<dbReference type="InterPro" id="IPR013325">
    <property type="entry name" value="RNA_pol_sigma_r2"/>
</dbReference>
<name>A0A4Z0D3J5_9FIRM</name>
<organism evidence="8 9">
    <name type="scientific">Soehngenia longivitae</name>
    <dbReference type="NCBI Taxonomy" id="2562294"/>
    <lineage>
        <taxon>Bacteria</taxon>
        <taxon>Bacillati</taxon>
        <taxon>Bacillota</taxon>
        <taxon>Tissierellia</taxon>
        <taxon>Tissierellales</taxon>
        <taxon>Tissierellaceae</taxon>
        <taxon>Soehngenia</taxon>
    </lineage>
</organism>
<dbReference type="NCBIfam" id="TIGR02937">
    <property type="entry name" value="sigma70-ECF"/>
    <property type="match status" value="1"/>
</dbReference>
<evidence type="ECO:0000256" key="4">
    <source>
        <dbReference type="ARBA" id="ARBA00023163"/>
    </source>
</evidence>
<keyword evidence="2 5" id="KW-0731">Sigma factor</keyword>
<feature type="domain" description="RNA polymerase sigma-70" evidence="7">
    <location>
        <begin position="204"/>
        <end position="230"/>
    </location>
</feature>
<comment type="caution">
    <text evidence="8">The sequence shown here is derived from an EMBL/GenBank/DDBJ whole genome shotgun (WGS) entry which is preliminary data.</text>
</comment>
<proteinExistence type="inferred from homology"/>
<dbReference type="PANTHER" id="PTHR30385">
    <property type="entry name" value="SIGMA FACTOR F FLAGELLAR"/>
    <property type="match status" value="1"/>
</dbReference>
<dbReference type="OrthoDB" id="9799825at2"/>
<dbReference type="InterPro" id="IPR007630">
    <property type="entry name" value="RNA_pol_sigma70_r4"/>
</dbReference>
<dbReference type="PRINTS" id="PR00046">
    <property type="entry name" value="SIGMA70FCT"/>
</dbReference>
<dbReference type="SUPFAM" id="SSF88659">
    <property type="entry name" value="Sigma3 and sigma4 domains of RNA polymerase sigma factors"/>
    <property type="match status" value="2"/>
</dbReference>
<keyword evidence="4 5" id="KW-0804">Transcription</keyword>
<dbReference type="InterPro" id="IPR007627">
    <property type="entry name" value="RNA_pol_sigma70_r2"/>
</dbReference>
<dbReference type="SUPFAM" id="SSF88946">
    <property type="entry name" value="Sigma2 domain of RNA polymerase sigma factors"/>
    <property type="match status" value="1"/>
</dbReference>
<dbReference type="GO" id="GO:0003899">
    <property type="term" value="F:DNA-directed RNA polymerase activity"/>
    <property type="evidence" value="ECO:0007669"/>
    <property type="project" value="InterPro"/>
</dbReference>
<dbReference type="InterPro" id="IPR007624">
    <property type="entry name" value="RNA_pol_sigma70_r3"/>
</dbReference>
<dbReference type="EMBL" id="SRIB01000008">
    <property type="protein sequence ID" value="TFZ39938.1"/>
    <property type="molecule type" value="Genomic_DNA"/>
</dbReference>
<dbReference type="PANTHER" id="PTHR30385:SF7">
    <property type="entry name" value="RNA POLYMERASE SIGMA FACTOR FLIA"/>
    <property type="match status" value="1"/>
</dbReference>
<dbReference type="InterPro" id="IPR014284">
    <property type="entry name" value="RNA_pol_sigma-70_dom"/>
</dbReference>
<dbReference type="Gene3D" id="1.10.1740.10">
    <property type="match status" value="1"/>
</dbReference>
<accession>A0A4Z0D3J5</accession>
<comment type="function">
    <text evidence="5">Sigma factors are initiation factors that promote the attachment of RNA polymerase to specific initiation sites and are then released.</text>
</comment>
<reference evidence="8 9" key="1">
    <citation type="submission" date="2019-03" db="EMBL/GenBank/DDBJ databases">
        <title>Draft genome sequence data and analysis of a Fermenting Bacterium, Soehngenia longevitae strain 1933PT, isolated from petroleum reservoir in Azerbaijan.</title>
        <authorList>
            <person name="Grouzdev D.S."/>
            <person name="Bidzhieva S.K."/>
            <person name="Sokolova D.S."/>
            <person name="Tourova T.P."/>
            <person name="Poltaraus A.B."/>
            <person name="Nazina T.N."/>
        </authorList>
    </citation>
    <scope>NUCLEOTIDE SEQUENCE [LARGE SCALE GENOMIC DNA]</scope>
    <source>
        <strain evidence="8 9">1933P</strain>
    </source>
</reference>
<evidence type="ECO:0000259" key="7">
    <source>
        <dbReference type="PROSITE" id="PS00716"/>
    </source>
</evidence>
<comment type="similarity">
    <text evidence="5">Belongs to the sigma-70 factor family.</text>
</comment>
<dbReference type="PIRSF" id="PIRSF000770">
    <property type="entry name" value="RNA_pol_sigma-SigE/K"/>
    <property type="match status" value="1"/>
</dbReference>
<dbReference type="Pfam" id="PF04542">
    <property type="entry name" value="Sigma70_r2"/>
    <property type="match status" value="1"/>
</dbReference>
<dbReference type="Pfam" id="PF04545">
    <property type="entry name" value="Sigma70_r4"/>
    <property type="match status" value="1"/>
</dbReference>
<evidence type="ECO:0000256" key="5">
    <source>
        <dbReference type="RuleBase" id="RU362124"/>
    </source>
</evidence>
<dbReference type="CDD" id="cd06171">
    <property type="entry name" value="Sigma70_r4"/>
    <property type="match status" value="1"/>
</dbReference>
<dbReference type="RefSeq" id="WP_135271254.1">
    <property type="nucleotide sequence ID" value="NZ_SRIB01000008.1"/>
</dbReference>
<dbReference type="GO" id="GO:0016987">
    <property type="term" value="F:sigma factor activity"/>
    <property type="evidence" value="ECO:0007669"/>
    <property type="project" value="UniProtKB-KW"/>
</dbReference>
<dbReference type="PROSITE" id="PS00715">
    <property type="entry name" value="SIGMA70_1"/>
    <property type="match status" value="1"/>
</dbReference>
<dbReference type="GO" id="GO:0006352">
    <property type="term" value="P:DNA-templated transcription initiation"/>
    <property type="evidence" value="ECO:0007669"/>
    <property type="project" value="InterPro"/>
</dbReference>
<dbReference type="Pfam" id="PF04539">
    <property type="entry name" value="Sigma70_r3"/>
    <property type="match status" value="1"/>
</dbReference>
<dbReference type="Proteomes" id="UP000298381">
    <property type="component" value="Unassembled WGS sequence"/>
</dbReference>
<feature type="domain" description="RNA polymerase sigma-70" evidence="6">
    <location>
        <begin position="38"/>
        <end position="51"/>
    </location>
</feature>
<protein>
    <recommendedName>
        <fullName evidence="5">RNA polymerase sigma factor</fullName>
    </recommendedName>
</protein>